<dbReference type="Proteomes" id="UP000332933">
    <property type="component" value="Unassembled WGS sequence"/>
</dbReference>
<dbReference type="InterPro" id="IPR000595">
    <property type="entry name" value="cNMP-bd_dom"/>
</dbReference>
<name>A0A485K543_9STRA</name>
<protein>
    <submittedName>
        <fullName evidence="4">Aste57867_995 protein</fullName>
    </submittedName>
</protein>
<evidence type="ECO:0000313" key="5">
    <source>
        <dbReference type="Proteomes" id="UP000332933"/>
    </source>
</evidence>
<dbReference type="EMBL" id="CAADRA010000067">
    <property type="protein sequence ID" value="VFT78217.1"/>
    <property type="molecule type" value="Genomic_DNA"/>
</dbReference>
<reference evidence="3" key="2">
    <citation type="submission" date="2019-06" db="EMBL/GenBank/DDBJ databases">
        <title>Genomics analysis of Aphanomyces spp. identifies a new class of oomycete effector associated with host adaptation.</title>
        <authorList>
            <person name="Gaulin E."/>
        </authorList>
    </citation>
    <scope>NUCLEOTIDE SEQUENCE</scope>
    <source>
        <strain evidence="3">CBS 578.67</strain>
    </source>
</reference>
<dbReference type="InterPro" id="IPR019734">
    <property type="entry name" value="TPR_rpt"/>
</dbReference>
<dbReference type="OrthoDB" id="629492at2759"/>
<dbReference type="PANTHER" id="PTHR23011:SF28">
    <property type="entry name" value="CYCLIC NUCLEOTIDE-BINDING DOMAIN CONTAINING PROTEIN"/>
    <property type="match status" value="1"/>
</dbReference>
<evidence type="ECO:0000256" key="1">
    <source>
        <dbReference type="PROSITE-ProRule" id="PRU00339"/>
    </source>
</evidence>
<organism evidence="4 5">
    <name type="scientific">Aphanomyces stellatus</name>
    <dbReference type="NCBI Taxonomy" id="120398"/>
    <lineage>
        <taxon>Eukaryota</taxon>
        <taxon>Sar</taxon>
        <taxon>Stramenopiles</taxon>
        <taxon>Oomycota</taxon>
        <taxon>Saprolegniomycetes</taxon>
        <taxon>Saprolegniales</taxon>
        <taxon>Verrucalvaceae</taxon>
        <taxon>Aphanomyces</taxon>
    </lineage>
</organism>
<dbReference type="Gene3D" id="2.60.120.10">
    <property type="entry name" value="Jelly Rolls"/>
    <property type="match status" value="2"/>
</dbReference>
<evidence type="ECO:0000313" key="4">
    <source>
        <dbReference type="EMBL" id="VFT78217.1"/>
    </source>
</evidence>
<dbReference type="InterPro" id="IPR018490">
    <property type="entry name" value="cNMP-bd_dom_sf"/>
</dbReference>
<dbReference type="CDD" id="cd00038">
    <property type="entry name" value="CAP_ED"/>
    <property type="match status" value="1"/>
</dbReference>
<keyword evidence="1" id="KW-0802">TPR repeat</keyword>
<dbReference type="PROSITE" id="PS50042">
    <property type="entry name" value="CNMP_BINDING_3"/>
    <property type="match status" value="2"/>
</dbReference>
<dbReference type="Pfam" id="PF00027">
    <property type="entry name" value="cNMP_binding"/>
    <property type="match status" value="1"/>
</dbReference>
<reference evidence="4 5" key="1">
    <citation type="submission" date="2019-03" db="EMBL/GenBank/DDBJ databases">
        <authorList>
            <person name="Gaulin E."/>
            <person name="Dumas B."/>
        </authorList>
    </citation>
    <scope>NUCLEOTIDE SEQUENCE [LARGE SCALE GENOMIC DNA]</scope>
    <source>
        <strain evidence="4">CBS 568.67</strain>
    </source>
</reference>
<keyword evidence="5" id="KW-1185">Reference proteome</keyword>
<dbReference type="AlphaFoldDB" id="A0A485K543"/>
<proteinExistence type="predicted"/>
<evidence type="ECO:0000313" key="3">
    <source>
        <dbReference type="EMBL" id="KAF0719495.1"/>
    </source>
</evidence>
<dbReference type="SUPFAM" id="SSF48452">
    <property type="entry name" value="TPR-like"/>
    <property type="match status" value="1"/>
</dbReference>
<dbReference type="SMART" id="SM00028">
    <property type="entry name" value="TPR"/>
    <property type="match status" value="2"/>
</dbReference>
<dbReference type="PROSITE" id="PS50005">
    <property type="entry name" value="TPR"/>
    <property type="match status" value="1"/>
</dbReference>
<dbReference type="SUPFAM" id="SSF51206">
    <property type="entry name" value="cAMP-binding domain-like"/>
    <property type="match status" value="2"/>
</dbReference>
<gene>
    <name evidence="4" type="primary">Aste57867_995</name>
    <name evidence="3" type="ORF">As57867_000994</name>
    <name evidence="4" type="ORF">ASTE57867_995</name>
</gene>
<dbReference type="InterPro" id="IPR011990">
    <property type="entry name" value="TPR-like_helical_dom_sf"/>
</dbReference>
<feature type="repeat" description="TPR" evidence="1">
    <location>
        <begin position="121"/>
        <end position="154"/>
    </location>
</feature>
<dbReference type="InterPro" id="IPR014710">
    <property type="entry name" value="RmlC-like_jellyroll"/>
</dbReference>
<dbReference type="SMART" id="SM00100">
    <property type="entry name" value="cNMP"/>
    <property type="match status" value="2"/>
</dbReference>
<dbReference type="Gene3D" id="1.25.40.10">
    <property type="entry name" value="Tetratricopeptide repeat domain"/>
    <property type="match status" value="1"/>
</dbReference>
<dbReference type="PANTHER" id="PTHR23011">
    <property type="entry name" value="CYCLIC NUCLEOTIDE-BINDING DOMAIN CONTAINING PROTEIN"/>
    <property type="match status" value="1"/>
</dbReference>
<feature type="domain" description="Cyclic nucleotide-binding" evidence="2">
    <location>
        <begin position="378"/>
        <end position="541"/>
    </location>
</feature>
<dbReference type="EMBL" id="VJMH01000067">
    <property type="protein sequence ID" value="KAF0719495.1"/>
    <property type="molecule type" value="Genomic_DNA"/>
</dbReference>
<sequence>MKRDYTLKHAASNRLLPKIERPLLQKKHSVPTICLTPIEAMSSHEAQLSARNVAHRTPAHFENLIKSSTWVLKNALASESSRPIRELHVRFSRAYASYRMNDFVKALADFTHCVEIEPAWHLVYYNRACTYYKLGRVDEAIQDIGKAIKYDSKNKVYLESRATLMRELGRFKEAIEDYNRIDTIAAAADDASTTRTRTPTPSVVNRRYSTLGKIAIPEDGIHAALANLLHTPPAERTRYDIVNVLPQVKSWRFFQQKTEKVQVDFLTAASLRSYAPRSYVFHQGDDPDLFYIIITGSVAVSIEVFENGVINTKKVCTLLAGDGFGEPHGMQGPRRANVTTLGTVHCLAVTHAIYEEAMADHMESVYQDKCQVLRQCRVFESCSDDVIERIAHMASVLLFEPYRTILKAGELVDKLYVIKRGVCYVTKSLPLEPTKDTKRPSTMVTAAGAAGKKKGGAYDGSWVVDNGWQLTNPRLRNEFLDTEADRSPSATTVDVTVATLTTGQVFGEVCVLRHNQPSTVTVLSSTMVQVLELAQEELAQLNLKFNSRTMNALQASFLFHNPPNPKIAQLYKEREAWQRSKAKIVRDVLNGGKQTGLVKKVASEANKPLAELHHRSSFYDTEL</sequence>
<evidence type="ECO:0000259" key="2">
    <source>
        <dbReference type="PROSITE" id="PS50042"/>
    </source>
</evidence>
<dbReference type="Pfam" id="PF00515">
    <property type="entry name" value="TPR_1"/>
    <property type="match status" value="1"/>
</dbReference>
<feature type="domain" description="Cyclic nucleotide-binding" evidence="2">
    <location>
        <begin position="253"/>
        <end position="375"/>
    </location>
</feature>
<accession>A0A485K543</accession>